<gene>
    <name evidence="10 14" type="primary">murF</name>
    <name evidence="14" type="ORF">GCM10011282_20690</name>
</gene>
<reference evidence="15" key="1">
    <citation type="journal article" date="2019" name="Int. J. Syst. Evol. Microbiol.">
        <title>The Global Catalogue of Microorganisms (GCM) 10K type strain sequencing project: providing services to taxonomists for standard genome sequencing and annotation.</title>
        <authorList>
            <consortium name="The Broad Institute Genomics Platform"/>
            <consortium name="The Broad Institute Genome Sequencing Center for Infectious Disease"/>
            <person name="Wu L."/>
            <person name="Ma J."/>
        </authorList>
    </citation>
    <scope>NUCLEOTIDE SEQUENCE [LARGE SCALE GENOMIC DNA]</scope>
    <source>
        <strain evidence="15">KCTC 23916</strain>
    </source>
</reference>
<feature type="domain" description="Mur ligase C-terminal" evidence="12">
    <location>
        <begin position="321"/>
        <end position="440"/>
    </location>
</feature>
<evidence type="ECO:0000256" key="3">
    <source>
        <dbReference type="ARBA" id="ARBA00022618"/>
    </source>
</evidence>
<keyword evidence="9 10" id="KW-0961">Cell wall biogenesis/degradation</keyword>
<sequence length="467" mass="49214">MIKASLKQLQQVVSNASLTADAHFVGLSTDSRKIEQGNVFLALRGETFDAHDFLDLVASAGGVAVIAERVPAGFAIPALIVPDTKRALAEIATYWRQQFTLPVIAVTGSNGKTTVKEMIASILLAQYGSEHMISTKGNLNNEIGVPLTVFRLQAQHQAAVFELGMNHPGEIAVLSSIAQASVGLVNNAQREHQEFMQTVEAVAIENGAVIQSLAADGVAVFPAHDTYTEIWKEFAGQRKTLTFGLVNDDAVKADVSGSFVAQDFGSEIVMTIQSESFTVQLAAAGQHNVLNALAAAACCAAIGISTAKIVEGLQAFAPVSGRLQLKHAATGARLIDDTYNANPDSVKAAIDVLAKANAETTLVLGDMGEVGADGAAFHQEIGLHAKAQGIKHLYTLGSLAQASSIAFGEGAQHFEELTGLLSILDQHRGNGNTILIKGSRFMKMERVVAHLMQVENAAAKLSTSGTH</sequence>
<dbReference type="Proteomes" id="UP000620127">
    <property type="component" value="Unassembled WGS sequence"/>
</dbReference>
<evidence type="ECO:0000256" key="2">
    <source>
        <dbReference type="ARBA" id="ARBA00022598"/>
    </source>
</evidence>
<evidence type="ECO:0000256" key="8">
    <source>
        <dbReference type="ARBA" id="ARBA00023306"/>
    </source>
</evidence>
<comment type="caution">
    <text evidence="14">The sequence shown here is derived from an EMBL/GenBank/DDBJ whole genome shotgun (WGS) entry which is preliminary data.</text>
</comment>
<dbReference type="SUPFAM" id="SSF53623">
    <property type="entry name" value="MurD-like peptide ligases, catalytic domain"/>
    <property type="match status" value="1"/>
</dbReference>
<comment type="similarity">
    <text evidence="10">Belongs to the MurCDEF family. MurF subfamily.</text>
</comment>
<dbReference type="InterPro" id="IPR013221">
    <property type="entry name" value="Mur_ligase_cen"/>
</dbReference>
<evidence type="ECO:0000256" key="5">
    <source>
        <dbReference type="ARBA" id="ARBA00022840"/>
    </source>
</evidence>
<dbReference type="Gene3D" id="3.40.1190.10">
    <property type="entry name" value="Mur-like, catalytic domain"/>
    <property type="match status" value="1"/>
</dbReference>
<keyword evidence="4 10" id="KW-0547">Nucleotide-binding</keyword>
<keyword evidence="7 10" id="KW-0573">Peptidoglycan synthesis</keyword>
<dbReference type="SUPFAM" id="SSF53244">
    <property type="entry name" value="MurD-like peptide ligases, peptide-binding domain"/>
    <property type="match status" value="1"/>
</dbReference>
<comment type="function">
    <text evidence="10 11">Involved in cell wall formation. Catalyzes the final step in the synthesis of UDP-N-acetylmuramoyl-pentapeptide, the precursor of murein.</text>
</comment>
<dbReference type="EMBL" id="BMYT01000003">
    <property type="protein sequence ID" value="GGX14346.1"/>
    <property type="molecule type" value="Genomic_DNA"/>
</dbReference>
<keyword evidence="15" id="KW-1185">Reference proteome</keyword>
<dbReference type="EC" id="6.3.2.10" evidence="10 11"/>
<evidence type="ECO:0000259" key="13">
    <source>
        <dbReference type="Pfam" id="PF08245"/>
    </source>
</evidence>
<evidence type="ECO:0000256" key="4">
    <source>
        <dbReference type="ARBA" id="ARBA00022741"/>
    </source>
</evidence>
<comment type="pathway">
    <text evidence="10 11">Cell wall biogenesis; peptidoglycan biosynthesis.</text>
</comment>
<evidence type="ECO:0000256" key="9">
    <source>
        <dbReference type="ARBA" id="ARBA00023316"/>
    </source>
</evidence>
<dbReference type="InterPro" id="IPR004101">
    <property type="entry name" value="Mur_ligase_C"/>
</dbReference>
<dbReference type="SUPFAM" id="SSF63418">
    <property type="entry name" value="MurE/MurF N-terminal domain"/>
    <property type="match status" value="1"/>
</dbReference>
<evidence type="ECO:0000256" key="11">
    <source>
        <dbReference type="RuleBase" id="RU004136"/>
    </source>
</evidence>
<dbReference type="InterPro" id="IPR051046">
    <property type="entry name" value="MurCDEF_CellWall_CoF430Synth"/>
</dbReference>
<dbReference type="PANTHER" id="PTHR43024:SF1">
    <property type="entry name" value="UDP-N-ACETYLMURAMOYL-TRIPEPTIDE--D-ALANYL-D-ALANINE LIGASE"/>
    <property type="match status" value="1"/>
</dbReference>
<dbReference type="Gene3D" id="3.90.190.20">
    <property type="entry name" value="Mur ligase, C-terminal domain"/>
    <property type="match status" value="1"/>
</dbReference>
<dbReference type="Pfam" id="PF02875">
    <property type="entry name" value="Mur_ligase_C"/>
    <property type="match status" value="1"/>
</dbReference>
<keyword evidence="6 10" id="KW-0133">Cell shape</keyword>
<organism evidence="14 15">
    <name type="scientific">Undibacterium macrobrachii</name>
    <dbReference type="NCBI Taxonomy" id="1119058"/>
    <lineage>
        <taxon>Bacteria</taxon>
        <taxon>Pseudomonadati</taxon>
        <taxon>Pseudomonadota</taxon>
        <taxon>Betaproteobacteria</taxon>
        <taxon>Burkholderiales</taxon>
        <taxon>Oxalobacteraceae</taxon>
        <taxon>Undibacterium</taxon>
    </lineage>
</organism>
<name>A0ABQ2XG03_9BURK</name>
<evidence type="ECO:0000259" key="12">
    <source>
        <dbReference type="Pfam" id="PF02875"/>
    </source>
</evidence>
<keyword evidence="5 10" id="KW-0067">ATP-binding</keyword>
<feature type="binding site" evidence="10">
    <location>
        <begin position="108"/>
        <end position="114"/>
    </location>
    <ligand>
        <name>ATP</name>
        <dbReference type="ChEBI" id="CHEBI:30616"/>
    </ligand>
</feature>
<evidence type="ECO:0000313" key="15">
    <source>
        <dbReference type="Proteomes" id="UP000620127"/>
    </source>
</evidence>
<comment type="catalytic activity">
    <reaction evidence="10 11">
        <text>D-alanyl-D-alanine + UDP-N-acetyl-alpha-D-muramoyl-L-alanyl-gamma-D-glutamyl-meso-2,6-diaminopimelate + ATP = UDP-N-acetyl-alpha-D-muramoyl-L-alanyl-gamma-D-glutamyl-meso-2,6-diaminopimeloyl-D-alanyl-D-alanine + ADP + phosphate + H(+)</text>
        <dbReference type="Rhea" id="RHEA:28374"/>
        <dbReference type="ChEBI" id="CHEBI:15378"/>
        <dbReference type="ChEBI" id="CHEBI:30616"/>
        <dbReference type="ChEBI" id="CHEBI:43474"/>
        <dbReference type="ChEBI" id="CHEBI:57822"/>
        <dbReference type="ChEBI" id="CHEBI:61386"/>
        <dbReference type="ChEBI" id="CHEBI:83905"/>
        <dbReference type="ChEBI" id="CHEBI:456216"/>
        <dbReference type="EC" id="6.3.2.10"/>
    </reaction>
</comment>
<dbReference type="HAMAP" id="MF_02019">
    <property type="entry name" value="MurF"/>
    <property type="match status" value="1"/>
</dbReference>
<keyword evidence="3 10" id="KW-0132">Cell division</keyword>
<dbReference type="PANTHER" id="PTHR43024">
    <property type="entry name" value="UDP-N-ACETYLMURAMOYL-TRIPEPTIDE--D-ALANYL-D-ALANINE LIGASE"/>
    <property type="match status" value="1"/>
</dbReference>
<keyword evidence="1 10" id="KW-0963">Cytoplasm</keyword>
<dbReference type="Gene3D" id="3.40.1390.10">
    <property type="entry name" value="MurE/MurF, N-terminal domain"/>
    <property type="match status" value="1"/>
</dbReference>
<dbReference type="InterPro" id="IPR036565">
    <property type="entry name" value="Mur-like_cat_sf"/>
</dbReference>
<dbReference type="InterPro" id="IPR005863">
    <property type="entry name" value="UDP-N-AcMur_synth"/>
</dbReference>
<dbReference type="NCBIfam" id="TIGR01143">
    <property type="entry name" value="murF"/>
    <property type="match status" value="1"/>
</dbReference>
<evidence type="ECO:0000256" key="1">
    <source>
        <dbReference type="ARBA" id="ARBA00022490"/>
    </source>
</evidence>
<dbReference type="GO" id="GO:0016874">
    <property type="term" value="F:ligase activity"/>
    <property type="evidence" value="ECO:0007669"/>
    <property type="project" value="UniProtKB-KW"/>
</dbReference>
<comment type="subcellular location">
    <subcellularLocation>
        <location evidence="10 11">Cytoplasm</location>
    </subcellularLocation>
</comment>
<dbReference type="InterPro" id="IPR035911">
    <property type="entry name" value="MurE/MurF_N"/>
</dbReference>
<evidence type="ECO:0000256" key="10">
    <source>
        <dbReference type="HAMAP-Rule" id="MF_02019"/>
    </source>
</evidence>
<proteinExistence type="inferred from homology"/>
<keyword evidence="8 10" id="KW-0131">Cell cycle</keyword>
<dbReference type="Pfam" id="PF08245">
    <property type="entry name" value="Mur_ligase_M"/>
    <property type="match status" value="1"/>
</dbReference>
<feature type="domain" description="Mur ligase central" evidence="13">
    <location>
        <begin position="106"/>
        <end position="298"/>
    </location>
</feature>
<keyword evidence="2 10" id="KW-0436">Ligase</keyword>
<evidence type="ECO:0000313" key="14">
    <source>
        <dbReference type="EMBL" id="GGX14346.1"/>
    </source>
</evidence>
<protein>
    <recommendedName>
        <fullName evidence="10 11">UDP-N-acetylmuramoyl-tripeptide--D-alanyl-D-alanine ligase</fullName>
        <ecNumber evidence="10 11">6.3.2.10</ecNumber>
    </recommendedName>
    <alternativeName>
        <fullName evidence="10">D-alanyl-D-alanine-adding enzyme</fullName>
    </alternativeName>
</protein>
<evidence type="ECO:0000256" key="7">
    <source>
        <dbReference type="ARBA" id="ARBA00022984"/>
    </source>
</evidence>
<evidence type="ECO:0000256" key="6">
    <source>
        <dbReference type="ARBA" id="ARBA00022960"/>
    </source>
</evidence>
<dbReference type="InterPro" id="IPR036615">
    <property type="entry name" value="Mur_ligase_C_dom_sf"/>
</dbReference>
<accession>A0ABQ2XG03</accession>